<keyword evidence="2" id="KW-1185">Reference proteome</keyword>
<dbReference type="EMBL" id="JABWGN010000005">
    <property type="protein sequence ID" value="NUW32447.1"/>
    <property type="molecule type" value="Genomic_DNA"/>
</dbReference>
<sequence length="108" mass="11694">MDMLNPGFPTPLPQFSTSCERQVKTASPACQLHRVNGPVYGVRGFVELVLANQGQAEVAKAEWAADALARGVDVQWGEWLQGGRFVSLGLICCCPNRHVMHRCPTGAS</sequence>
<gene>
    <name evidence="1" type="ORF">HTZ77_13550</name>
</gene>
<evidence type="ECO:0000313" key="1">
    <source>
        <dbReference type="EMBL" id="NUW32447.1"/>
    </source>
</evidence>
<protein>
    <submittedName>
        <fullName evidence="1">Uncharacterized protein</fullName>
    </submittedName>
</protein>
<accession>A0A7Y6M2R9</accession>
<comment type="caution">
    <text evidence="1">The sequence shown here is derived from an EMBL/GenBank/DDBJ whole genome shotgun (WGS) entry which is preliminary data.</text>
</comment>
<name>A0A7Y6M2R9_9ACTN</name>
<dbReference type="RefSeq" id="WP_175589902.1">
    <property type="nucleotide sequence ID" value="NZ_JABWGN010000005.1"/>
</dbReference>
<proteinExistence type="predicted"/>
<dbReference type="AlphaFoldDB" id="A0A7Y6M2R9"/>
<reference evidence="1 2" key="1">
    <citation type="submission" date="2020-06" db="EMBL/GenBank/DDBJ databases">
        <title>Nonomuraea sp. SMC257, a novel actinomycete isolated from soil.</title>
        <authorList>
            <person name="Chanama M."/>
        </authorList>
    </citation>
    <scope>NUCLEOTIDE SEQUENCE [LARGE SCALE GENOMIC DNA]</scope>
    <source>
        <strain evidence="1 2">SMC257</strain>
    </source>
</reference>
<evidence type="ECO:0000313" key="2">
    <source>
        <dbReference type="Proteomes" id="UP000586042"/>
    </source>
</evidence>
<organism evidence="1 2">
    <name type="scientific">Nonomuraea montanisoli</name>
    <dbReference type="NCBI Taxonomy" id="2741721"/>
    <lineage>
        <taxon>Bacteria</taxon>
        <taxon>Bacillati</taxon>
        <taxon>Actinomycetota</taxon>
        <taxon>Actinomycetes</taxon>
        <taxon>Streptosporangiales</taxon>
        <taxon>Streptosporangiaceae</taxon>
        <taxon>Nonomuraea</taxon>
    </lineage>
</organism>
<dbReference type="Proteomes" id="UP000586042">
    <property type="component" value="Unassembled WGS sequence"/>
</dbReference>